<dbReference type="CDD" id="cd00685">
    <property type="entry name" value="Trans_IPPS_HT"/>
    <property type="match status" value="1"/>
</dbReference>
<reference evidence="8 9" key="1">
    <citation type="journal article" date="2014" name="Genome Announc.">
        <title>Draft genome sequences of eight enterohepatic helicobacter species isolated from both laboratory and wild rodents.</title>
        <authorList>
            <person name="Sheh A."/>
            <person name="Shen Z."/>
            <person name="Fox J.G."/>
        </authorList>
    </citation>
    <scope>NUCLEOTIDE SEQUENCE [LARGE SCALE GENOMIC DNA]</scope>
    <source>
        <strain evidence="8 9">ATCC 700114</strain>
    </source>
</reference>
<organism evidence="8 9">
    <name type="scientific">Helicobacter trogontum</name>
    <dbReference type="NCBI Taxonomy" id="50960"/>
    <lineage>
        <taxon>Bacteria</taxon>
        <taxon>Pseudomonadati</taxon>
        <taxon>Campylobacterota</taxon>
        <taxon>Epsilonproteobacteria</taxon>
        <taxon>Campylobacterales</taxon>
        <taxon>Helicobacteraceae</taxon>
        <taxon>Helicobacter</taxon>
    </lineage>
</organism>
<evidence type="ECO:0000256" key="1">
    <source>
        <dbReference type="ARBA" id="ARBA00001946"/>
    </source>
</evidence>
<keyword evidence="3 7" id="KW-0808">Transferase</keyword>
<dbReference type="InterPro" id="IPR033749">
    <property type="entry name" value="Polyprenyl_synt_CS"/>
</dbReference>
<protein>
    <submittedName>
        <fullName evidence="8">Polyprenyl synthetase family protein</fullName>
    </submittedName>
</protein>
<dbReference type="PROSITE" id="PS00444">
    <property type="entry name" value="POLYPRENYL_SYNTHASE_2"/>
    <property type="match status" value="1"/>
</dbReference>
<dbReference type="PANTHER" id="PTHR43281">
    <property type="entry name" value="FARNESYL DIPHOSPHATE SYNTHASE"/>
    <property type="match status" value="1"/>
</dbReference>
<keyword evidence="5" id="KW-0460">Magnesium</keyword>
<dbReference type="PANTHER" id="PTHR43281:SF1">
    <property type="entry name" value="FARNESYL DIPHOSPHATE SYNTHASE"/>
    <property type="match status" value="1"/>
</dbReference>
<evidence type="ECO:0000256" key="4">
    <source>
        <dbReference type="ARBA" id="ARBA00022723"/>
    </source>
</evidence>
<gene>
    <name evidence="8" type="ORF">LS81_006455</name>
</gene>
<dbReference type="GO" id="GO:0046872">
    <property type="term" value="F:metal ion binding"/>
    <property type="evidence" value="ECO:0007669"/>
    <property type="project" value="UniProtKB-KW"/>
</dbReference>
<dbReference type="SFLD" id="SFLDG01017">
    <property type="entry name" value="Polyprenyl_Transferase_Like"/>
    <property type="match status" value="1"/>
</dbReference>
<proteinExistence type="inferred from homology"/>
<dbReference type="Gene3D" id="1.10.600.10">
    <property type="entry name" value="Farnesyl Diphosphate Synthase"/>
    <property type="match status" value="1"/>
</dbReference>
<dbReference type="Proteomes" id="UP000029878">
    <property type="component" value="Unassembled WGS sequence"/>
</dbReference>
<comment type="caution">
    <text evidence="8">The sequence shown here is derived from an EMBL/GenBank/DDBJ whole genome shotgun (WGS) entry which is preliminary data.</text>
</comment>
<dbReference type="RefSeq" id="WP_034346452.1">
    <property type="nucleotide sequence ID" value="NZ_FZNG01000003.1"/>
</dbReference>
<dbReference type="Pfam" id="PF00348">
    <property type="entry name" value="polyprenyl_synt"/>
    <property type="match status" value="1"/>
</dbReference>
<evidence type="ECO:0000256" key="5">
    <source>
        <dbReference type="ARBA" id="ARBA00022842"/>
    </source>
</evidence>
<dbReference type="GO" id="GO:0016114">
    <property type="term" value="P:terpenoid biosynthetic process"/>
    <property type="evidence" value="ECO:0007669"/>
    <property type="project" value="UniProtKB-ARBA"/>
</dbReference>
<dbReference type="OrthoDB" id="9805316at2"/>
<evidence type="ECO:0000313" key="8">
    <source>
        <dbReference type="EMBL" id="TLD82979.1"/>
    </source>
</evidence>
<evidence type="ECO:0000256" key="7">
    <source>
        <dbReference type="RuleBase" id="RU004466"/>
    </source>
</evidence>
<dbReference type="FunFam" id="1.10.600.10:FF:000001">
    <property type="entry name" value="Geranylgeranyl diphosphate synthase"/>
    <property type="match status" value="1"/>
</dbReference>
<comment type="cofactor">
    <cofactor evidence="1">
        <name>Mg(2+)</name>
        <dbReference type="ChEBI" id="CHEBI:18420"/>
    </cofactor>
</comment>
<dbReference type="InterPro" id="IPR000092">
    <property type="entry name" value="Polyprenyl_synt"/>
</dbReference>
<keyword evidence="4" id="KW-0479">Metal-binding</keyword>
<evidence type="ECO:0000313" key="9">
    <source>
        <dbReference type="Proteomes" id="UP000029878"/>
    </source>
</evidence>
<accession>A0A4U8SAG1</accession>
<dbReference type="AlphaFoldDB" id="A0A4U8SAG1"/>
<evidence type="ECO:0000256" key="3">
    <source>
        <dbReference type="ARBA" id="ARBA00022679"/>
    </source>
</evidence>
<comment type="similarity">
    <text evidence="2 7">Belongs to the FPP/GGPP synthase family.</text>
</comment>
<dbReference type="SFLD" id="SFLDS00005">
    <property type="entry name" value="Isoprenoid_Synthase_Type_I"/>
    <property type="match status" value="1"/>
</dbReference>
<dbReference type="SUPFAM" id="SSF48576">
    <property type="entry name" value="Terpenoid synthases"/>
    <property type="match status" value="1"/>
</dbReference>
<sequence>MSFFKQACIEFETYLHNNKPIISSFHPYFEKAFWEMVLNGGKRFRPNLLLSVVCAKAKEQVRNAFDVCLSIECLHTYSLIHDDLPAMDNAALRRNHQTLHCKYDEASAILVGDALNTYSFYLLANSHFAPSTIVELISCLSENGGIGGMVLGQALDCHFENTTLALDKLQFIHTHKTAKLIATSLKMGAIIANLSLDMQKFLYNFGLTLGLYFQIRDDIIDSIQDESISGKTANNDANKNSYVNLMGLDGAKGALKEYAELLQKDLEQLQTTGYNKLYEYLNELLELYLKPLE</sequence>
<name>A0A4U8SAG1_9HELI</name>
<dbReference type="GO" id="GO:0004659">
    <property type="term" value="F:prenyltransferase activity"/>
    <property type="evidence" value="ECO:0007669"/>
    <property type="project" value="InterPro"/>
</dbReference>
<keyword evidence="6" id="KW-0414">Isoprene biosynthesis</keyword>
<dbReference type="InterPro" id="IPR008949">
    <property type="entry name" value="Isoprenoid_synthase_dom_sf"/>
</dbReference>
<evidence type="ECO:0000256" key="6">
    <source>
        <dbReference type="ARBA" id="ARBA00023229"/>
    </source>
</evidence>
<evidence type="ECO:0000256" key="2">
    <source>
        <dbReference type="ARBA" id="ARBA00006706"/>
    </source>
</evidence>
<dbReference type="EMBL" id="JRPL02000013">
    <property type="protein sequence ID" value="TLD82979.1"/>
    <property type="molecule type" value="Genomic_DNA"/>
</dbReference>